<dbReference type="Pfam" id="PF14286">
    <property type="entry name" value="DHHW"/>
    <property type="match status" value="1"/>
</dbReference>
<feature type="signal peptide" evidence="2">
    <location>
        <begin position="1"/>
        <end position="22"/>
    </location>
</feature>
<dbReference type="PROSITE" id="PS51257">
    <property type="entry name" value="PROKAR_LIPOPROTEIN"/>
    <property type="match status" value="1"/>
</dbReference>
<feature type="compositionally biased region" description="Polar residues" evidence="1">
    <location>
        <begin position="23"/>
        <end position="34"/>
    </location>
</feature>
<protein>
    <recommendedName>
        <fullName evidence="5">DHHW protein</fullName>
    </recommendedName>
</protein>
<keyword evidence="4" id="KW-1185">Reference proteome</keyword>
<feature type="chain" id="PRO_5045560514" description="DHHW protein" evidence="2">
    <location>
        <begin position="23"/>
        <end position="378"/>
    </location>
</feature>
<sequence>MKKRFALFMITVGCVVSLSACGQNNSTDKSSSSDAVREISIDGNKKSAGAETSEGKKKEETATQTPEAKTKKSYAKITSTAKVESFGGTVKVGDSAYELYNYVDSSAKNYASVVNHVAAGLKGKADVYDIVVPTSVGITFPDNKTSKVNSTNQKKSIHSIYKKMNRQVKTVSLYDTLMSHRKEYIYFRTDHHWTSKGAYYAYRQFCEAKGIQGHELSDYHQEGFGSFLGSFYLDTDHNKSLRRDNVKAYFPVDHKKMTMTYHDQNGGKYKSSVIANGKKYSLQLKYCAFLAGDNPYTVIHNKKIKDGSGCVVVKESYGNAFVPYLADHYEKIYVIDYRYWKGSISSLAKQQKVQDVIFINNISMTRNAYLIGKISQIK</sequence>
<dbReference type="Proteomes" id="UP000606193">
    <property type="component" value="Unassembled WGS sequence"/>
</dbReference>
<dbReference type="InterPro" id="IPR025945">
    <property type="entry name" value="DHHW"/>
</dbReference>
<feature type="region of interest" description="Disordered" evidence="1">
    <location>
        <begin position="23"/>
        <end position="68"/>
    </location>
</feature>
<feature type="compositionally biased region" description="Basic and acidic residues" evidence="1">
    <location>
        <begin position="35"/>
        <end position="45"/>
    </location>
</feature>
<organism evidence="3 4">
    <name type="scientific">Jutongia huaianensis</name>
    <dbReference type="NCBI Taxonomy" id="2763668"/>
    <lineage>
        <taxon>Bacteria</taxon>
        <taxon>Bacillati</taxon>
        <taxon>Bacillota</taxon>
        <taxon>Clostridia</taxon>
        <taxon>Lachnospirales</taxon>
        <taxon>Lachnospiraceae</taxon>
        <taxon>Jutongia</taxon>
    </lineage>
</organism>
<name>A0ABR7N0I1_9FIRM</name>
<evidence type="ECO:0000313" key="3">
    <source>
        <dbReference type="EMBL" id="MBC8562123.1"/>
    </source>
</evidence>
<dbReference type="EMBL" id="JACRSX010000005">
    <property type="protein sequence ID" value="MBC8562123.1"/>
    <property type="molecule type" value="Genomic_DNA"/>
</dbReference>
<comment type="caution">
    <text evidence="3">The sequence shown here is derived from an EMBL/GenBank/DDBJ whole genome shotgun (WGS) entry which is preliminary data.</text>
</comment>
<keyword evidence="2" id="KW-0732">Signal</keyword>
<reference evidence="3 4" key="1">
    <citation type="submission" date="2020-08" db="EMBL/GenBank/DDBJ databases">
        <title>Genome public.</title>
        <authorList>
            <person name="Liu C."/>
            <person name="Sun Q."/>
        </authorList>
    </citation>
    <scope>NUCLEOTIDE SEQUENCE [LARGE SCALE GENOMIC DNA]</scope>
    <source>
        <strain evidence="3 4">NSJ-37</strain>
    </source>
</reference>
<evidence type="ECO:0000256" key="2">
    <source>
        <dbReference type="SAM" id="SignalP"/>
    </source>
</evidence>
<evidence type="ECO:0000256" key="1">
    <source>
        <dbReference type="SAM" id="MobiDB-lite"/>
    </source>
</evidence>
<evidence type="ECO:0008006" key="5">
    <source>
        <dbReference type="Google" id="ProtNLM"/>
    </source>
</evidence>
<accession>A0ABR7N0I1</accession>
<evidence type="ECO:0000313" key="4">
    <source>
        <dbReference type="Proteomes" id="UP000606193"/>
    </source>
</evidence>
<dbReference type="RefSeq" id="WP_249297639.1">
    <property type="nucleotide sequence ID" value="NZ_JACRSX010000005.1"/>
</dbReference>
<gene>
    <name evidence="3" type="ORF">H8704_05655</name>
</gene>
<proteinExistence type="predicted"/>